<sequence length="89" mass="9465">MRRNSHRHSPPGNAEQLSAIADLGRRETVASLGGSGAFNSRCPARLGGAARRARCQFSSSLPGTPYPTANLEQRCHQPKPAARLEGLGE</sequence>
<evidence type="ECO:0000256" key="1">
    <source>
        <dbReference type="SAM" id="MobiDB-lite"/>
    </source>
</evidence>
<evidence type="ECO:0000313" key="2">
    <source>
        <dbReference type="EMBL" id="GFD46396.1"/>
    </source>
</evidence>
<dbReference type="EMBL" id="BKCJ011672996">
    <property type="protein sequence ID" value="GFD46396.1"/>
    <property type="molecule type" value="Genomic_DNA"/>
</dbReference>
<dbReference type="AlphaFoldDB" id="A0A699WL18"/>
<organism evidence="2">
    <name type="scientific">Tanacetum cinerariifolium</name>
    <name type="common">Dalmatian daisy</name>
    <name type="synonym">Chrysanthemum cinerariifolium</name>
    <dbReference type="NCBI Taxonomy" id="118510"/>
    <lineage>
        <taxon>Eukaryota</taxon>
        <taxon>Viridiplantae</taxon>
        <taxon>Streptophyta</taxon>
        <taxon>Embryophyta</taxon>
        <taxon>Tracheophyta</taxon>
        <taxon>Spermatophyta</taxon>
        <taxon>Magnoliopsida</taxon>
        <taxon>eudicotyledons</taxon>
        <taxon>Gunneridae</taxon>
        <taxon>Pentapetalae</taxon>
        <taxon>asterids</taxon>
        <taxon>campanulids</taxon>
        <taxon>Asterales</taxon>
        <taxon>Asteraceae</taxon>
        <taxon>Asteroideae</taxon>
        <taxon>Anthemideae</taxon>
        <taxon>Anthemidinae</taxon>
        <taxon>Tanacetum</taxon>
    </lineage>
</organism>
<reference evidence="2" key="1">
    <citation type="journal article" date="2019" name="Sci. Rep.">
        <title>Draft genome of Tanacetum cinerariifolium, the natural source of mosquito coil.</title>
        <authorList>
            <person name="Yamashiro T."/>
            <person name="Shiraishi A."/>
            <person name="Satake H."/>
            <person name="Nakayama K."/>
        </authorList>
    </citation>
    <scope>NUCLEOTIDE SEQUENCE</scope>
</reference>
<protein>
    <submittedName>
        <fullName evidence="2">Uncharacterized protein</fullName>
    </submittedName>
</protein>
<accession>A0A699WL18</accession>
<name>A0A699WL18_TANCI</name>
<proteinExistence type="predicted"/>
<gene>
    <name evidence="2" type="ORF">Tci_918365</name>
</gene>
<feature type="region of interest" description="Disordered" evidence="1">
    <location>
        <begin position="66"/>
        <end position="89"/>
    </location>
</feature>
<comment type="caution">
    <text evidence="2">The sequence shown here is derived from an EMBL/GenBank/DDBJ whole genome shotgun (WGS) entry which is preliminary data.</text>
</comment>